<organism evidence="1 2">
    <name type="scientific">Peronospora matthiolae</name>
    <dbReference type="NCBI Taxonomy" id="2874970"/>
    <lineage>
        <taxon>Eukaryota</taxon>
        <taxon>Sar</taxon>
        <taxon>Stramenopiles</taxon>
        <taxon>Oomycota</taxon>
        <taxon>Peronosporomycetes</taxon>
        <taxon>Peronosporales</taxon>
        <taxon>Peronosporaceae</taxon>
        <taxon>Peronospora</taxon>
    </lineage>
</organism>
<evidence type="ECO:0000313" key="1">
    <source>
        <dbReference type="EMBL" id="CAK7937937.1"/>
    </source>
</evidence>
<accession>A0AAV1UWP7</accession>
<dbReference type="EMBL" id="CAKLBY020000228">
    <property type="protein sequence ID" value="CAK7937937.1"/>
    <property type="molecule type" value="Genomic_DNA"/>
</dbReference>
<protein>
    <submittedName>
        <fullName evidence="1">Uncharacterized protein</fullName>
    </submittedName>
</protein>
<proteinExistence type="predicted"/>
<gene>
    <name evidence="1" type="ORF">PM001_LOCUS23087</name>
</gene>
<evidence type="ECO:0000313" key="2">
    <source>
        <dbReference type="Proteomes" id="UP001162060"/>
    </source>
</evidence>
<comment type="caution">
    <text evidence="1">The sequence shown here is derived from an EMBL/GenBank/DDBJ whole genome shotgun (WGS) entry which is preliminary data.</text>
</comment>
<dbReference type="Proteomes" id="UP001162060">
    <property type="component" value="Unassembled WGS sequence"/>
</dbReference>
<name>A0AAV1UWP7_9STRA</name>
<sequence length="46" mass="4786">MCCYACGIPANYPSQRSSAAGVSIVHASETSTVYGTVNDADLSIKF</sequence>
<reference evidence="1" key="1">
    <citation type="submission" date="2024-01" db="EMBL/GenBank/DDBJ databases">
        <authorList>
            <person name="Webb A."/>
        </authorList>
    </citation>
    <scope>NUCLEOTIDE SEQUENCE</scope>
    <source>
        <strain evidence="1">Pm1</strain>
    </source>
</reference>
<dbReference type="AlphaFoldDB" id="A0AAV1UWP7"/>